<reference evidence="1" key="2">
    <citation type="submission" date="2023-07" db="EMBL/GenBank/DDBJ databases">
        <title>Functional and genomic diversity of the sorghum phyllosphere microbiome.</title>
        <authorList>
            <person name="Shade A."/>
        </authorList>
    </citation>
    <scope>NUCLEOTIDE SEQUENCE</scope>
    <source>
        <strain evidence="1">SORGH_AS_0908</strain>
    </source>
</reference>
<name>A0A4Q8LTY6_9GAMM</name>
<evidence type="ECO:0000313" key="4">
    <source>
        <dbReference type="Proteomes" id="UP000291286"/>
    </source>
</evidence>
<dbReference type="AlphaFoldDB" id="A0A4Q8LTY6"/>
<dbReference type="EMBL" id="SHMB01000001">
    <property type="protein sequence ID" value="TAA33247.1"/>
    <property type="molecule type" value="Genomic_DNA"/>
</dbReference>
<reference evidence="4 5" key="1">
    <citation type="submission" date="2019-02" db="EMBL/GenBank/DDBJ databases">
        <title>WGS of Pseudoxanthomonas species novum from clinical isolates.</title>
        <authorList>
            <person name="Bernier A.-M."/>
            <person name="Bernard K."/>
            <person name="Vachon A."/>
        </authorList>
    </citation>
    <scope>NUCLEOTIDE SEQUENCE [LARGE SCALE GENOMIC DNA]</scope>
    <source>
        <strain evidence="3 5">NML140781</strain>
        <strain evidence="2 4">NML171202</strain>
    </source>
</reference>
<organism evidence="3 5">
    <name type="scientific">Pseudoxanthomonas winnipegensis</name>
    <dbReference type="NCBI Taxonomy" id="2480810"/>
    <lineage>
        <taxon>Bacteria</taxon>
        <taxon>Pseudomonadati</taxon>
        <taxon>Pseudomonadota</taxon>
        <taxon>Gammaproteobacteria</taxon>
        <taxon>Lysobacterales</taxon>
        <taxon>Lysobacteraceae</taxon>
        <taxon>Pseudoxanthomonas</taxon>
    </lineage>
</organism>
<accession>A0A4Q8LTY6</accession>
<evidence type="ECO:0000313" key="2">
    <source>
        <dbReference type="EMBL" id="TAA33247.1"/>
    </source>
</evidence>
<sequence>MEIAQPPPSALAQVPALPIEQIRHAIHLETWEAADELLSRYQHQLVLALSRIDLKTADRGPWLALLADYQLLMDELRAGRDAASAELARLGAGRRGANAWMRALK</sequence>
<protein>
    <recommendedName>
        <fullName evidence="6">Flagellar protein FliT</fullName>
    </recommendedName>
</protein>
<accession>A0A4Q8LPV2</accession>
<proteinExistence type="predicted"/>
<evidence type="ECO:0000313" key="1">
    <source>
        <dbReference type="EMBL" id="MDQ1120141.1"/>
    </source>
</evidence>
<evidence type="ECO:0000313" key="3">
    <source>
        <dbReference type="EMBL" id="TAA35452.1"/>
    </source>
</evidence>
<gene>
    <name evidence="3" type="ORF">EA656_07085</name>
    <name evidence="2" type="ORF">EA661_03010</name>
    <name evidence="1" type="ORF">QE383_002449</name>
</gene>
<comment type="caution">
    <text evidence="3">The sequence shown here is derived from an EMBL/GenBank/DDBJ whole genome shotgun (WGS) entry which is preliminary data.</text>
</comment>
<dbReference type="Proteomes" id="UP001234354">
    <property type="component" value="Unassembled WGS sequence"/>
</dbReference>
<evidence type="ECO:0008006" key="6">
    <source>
        <dbReference type="Google" id="ProtNLM"/>
    </source>
</evidence>
<dbReference type="EMBL" id="SHMF01000002">
    <property type="protein sequence ID" value="TAA35452.1"/>
    <property type="molecule type" value="Genomic_DNA"/>
</dbReference>
<dbReference type="EMBL" id="JAUTBB010000001">
    <property type="protein sequence ID" value="MDQ1120141.1"/>
    <property type="molecule type" value="Genomic_DNA"/>
</dbReference>
<dbReference type="Proteomes" id="UP000292087">
    <property type="component" value="Unassembled WGS sequence"/>
</dbReference>
<dbReference type="Proteomes" id="UP000291286">
    <property type="component" value="Unassembled WGS sequence"/>
</dbReference>
<evidence type="ECO:0000313" key="5">
    <source>
        <dbReference type="Proteomes" id="UP000292087"/>
    </source>
</evidence>
<dbReference type="RefSeq" id="WP_130515577.1">
    <property type="nucleotide sequence ID" value="NZ_JAUTBB010000001.1"/>
</dbReference>